<dbReference type="GO" id="GO:0003677">
    <property type="term" value="F:DNA binding"/>
    <property type="evidence" value="ECO:0007669"/>
    <property type="project" value="InterPro"/>
</dbReference>
<dbReference type="PANTHER" id="PTHR10102:SF1">
    <property type="entry name" value="DNA-DIRECTED RNA POLYMERASE 3, CHLOROPLASTIC"/>
    <property type="match status" value="1"/>
</dbReference>
<dbReference type="GO" id="GO:0034245">
    <property type="term" value="C:mitochondrial DNA-directed RNA polymerase complex"/>
    <property type="evidence" value="ECO:0007669"/>
    <property type="project" value="TreeGrafter"/>
</dbReference>
<dbReference type="Gene3D" id="1.10.1320.10">
    <property type="entry name" value="DNA-directed RNA polymerase, N-terminal domain"/>
    <property type="match status" value="1"/>
</dbReference>
<dbReference type="InterPro" id="IPR037159">
    <property type="entry name" value="RNA_POL_N_sf"/>
</dbReference>
<comment type="function">
    <text evidence="1">DNA-dependent RNA polymerase catalyzes the transcription of DNA into RNA using the four ribonucleoside triphosphates as substrates.</text>
</comment>
<keyword evidence="4" id="KW-1185">Reference proteome</keyword>
<proteinExistence type="predicted"/>
<evidence type="ECO:0000256" key="1">
    <source>
        <dbReference type="ARBA" id="ARBA00004026"/>
    </source>
</evidence>
<dbReference type="PANTHER" id="PTHR10102">
    <property type="entry name" value="DNA-DIRECTED RNA POLYMERASE, MITOCHONDRIAL"/>
    <property type="match status" value="1"/>
</dbReference>
<evidence type="ECO:0000259" key="2">
    <source>
        <dbReference type="Pfam" id="PF14700"/>
    </source>
</evidence>
<evidence type="ECO:0000313" key="3">
    <source>
        <dbReference type="EMBL" id="CAI9787426.1"/>
    </source>
</evidence>
<evidence type="ECO:0000313" key="4">
    <source>
        <dbReference type="Proteomes" id="UP000834106"/>
    </source>
</evidence>
<gene>
    <name evidence="3" type="ORF">FPE_LOCUS34856</name>
</gene>
<feature type="domain" description="DNA-directed RNA polymerase N-terminal" evidence="2">
    <location>
        <begin position="1"/>
        <end position="74"/>
    </location>
</feature>
<protein>
    <recommendedName>
        <fullName evidence="2">DNA-directed RNA polymerase N-terminal domain-containing protein</fullName>
    </recommendedName>
</protein>
<sequence length="268" mass="30090">MCERKLVQNLPYVKKLILGWFEPLRAAIEKEQKSKRSKKQKTASSTFIDALPADKMAVIVMHKIMGLLMMRGNEDYFSDISNLTRKCIVDESQGISIGMPSDRAINTYCLCANLQSISQPIAPLMFELHLGTSSKLQPENPGENFSTLGSSSLKNFTLVPCYHEPCEEVWVIECDPLVLAGLDGTALDALGNTKWRVNKRILGVVETVWAGGGNIAGLVNREDVSIPEFLLDDLKEVKELKWSVRKVKKINEERHPQICDMELKLSIR</sequence>
<dbReference type="EMBL" id="OU503058">
    <property type="protein sequence ID" value="CAI9787426.1"/>
    <property type="molecule type" value="Genomic_DNA"/>
</dbReference>
<dbReference type="GO" id="GO:0006390">
    <property type="term" value="P:mitochondrial transcription"/>
    <property type="evidence" value="ECO:0007669"/>
    <property type="project" value="TreeGrafter"/>
</dbReference>
<accession>A0AAD2AFZ9</accession>
<dbReference type="InterPro" id="IPR029262">
    <property type="entry name" value="RPOL_N"/>
</dbReference>
<dbReference type="InterPro" id="IPR043502">
    <property type="entry name" value="DNA/RNA_pol_sf"/>
</dbReference>
<dbReference type="SUPFAM" id="SSF56672">
    <property type="entry name" value="DNA/RNA polymerases"/>
    <property type="match status" value="1"/>
</dbReference>
<dbReference type="GO" id="GO:0003899">
    <property type="term" value="F:DNA-directed RNA polymerase activity"/>
    <property type="evidence" value="ECO:0007669"/>
    <property type="project" value="InterPro"/>
</dbReference>
<dbReference type="InterPro" id="IPR002092">
    <property type="entry name" value="DNA-dir_Rpol_phage-type"/>
</dbReference>
<dbReference type="AlphaFoldDB" id="A0AAD2AFZ9"/>
<reference evidence="3" key="1">
    <citation type="submission" date="2023-05" db="EMBL/GenBank/DDBJ databases">
        <authorList>
            <person name="Huff M."/>
        </authorList>
    </citation>
    <scope>NUCLEOTIDE SEQUENCE</scope>
</reference>
<dbReference type="Proteomes" id="UP000834106">
    <property type="component" value="Chromosome 23"/>
</dbReference>
<name>A0AAD2AFZ9_9LAMI</name>
<dbReference type="Pfam" id="PF14700">
    <property type="entry name" value="RPOL_N"/>
    <property type="match status" value="1"/>
</dbReference>
<organism evidence="3 4">
    <name type="scientific">Fraxinus pennsylvanica</name>
    <dbReference type="NCBI Taxonomy" id="56036"/>
    <lineage>
        <taxon>Eukaryota</taxon>
        <taxon>Viridiplantae</taxon>
        <taxon>Streptophyta</taxon>
        <taxon>Embryophyta</taxon>
        <taxon>Tracheophyta</taxon>
        <taxon>Spermatophyta</taxon>
        <taxon>Magnoliopsida</taxon>
        <taxon>eudicotyledons</taxon>
        <taxon>Gunneridae</taxon>
        <taxon>Pentapetalae</taxon>
        <taxon>asterids</taxon>
        <taxon>lamiids</taxon>
        <taxon>Lamiales</taxon>
        <taxon>Oleaceae</taxon>
        <taxon>Oleeae</taxon>
        <taxon>Fraxinus</taxon>
    </lineage>
</organism>